<keyword evidence="3" id="KW-1185">Reference proteome</keyword>
<evidence type="ECO:0000313" key="2">
    <source>
        <dbReference type="EMBL" id="VBB18279.1"/>
    </source>
</evidence>
<dbReference type="Pfam" id="PF01755">
    <property type="entry name" value="Glyco_transf_25"/>
    <property type="match status" value="1"/>
</dbReference>
<dbReference type="EMBL" id="UPSH01000001">
    <property type="protein sequence ID" value="VBB18279.1"/>
    <property type="molecule type" value="Genomic_DNA"/>
</dbReference>
<name>A0A5K0U856_9VIRU</name>
<gene>
    <name evidence="2" type="ORF">YASMINEVIRUS_742</name>
</gene>
<dbReference type="Proteomes" id="UP000594342">
    <property type="component" value="Unassembled WGS sequence"/>
</dbReference>
<proteinExistence type="predicted"/>
<evidence type="ECO:0000259" key="1">
    <source>
        <dbReference type="Pfam" id="PF01755"/>
    </source>
</evidence>
<dbReference type="InterPro" id="IPR002654">
    <property type="entry name" value="Glyco_trans_25"/>
</dbReference>
<protein>
    <submittedName>
        <fullName evidence="2">Putative glycosyltransferase</fullName>
    </submittedName>
</protein>
<evidence type="ECO:0000313" key="3">
    <source>
        <dbReference type="Proteomes" id="UP000594342"/>
    </source>
</evidence>
<keyword evidence="2" id="KW-0808">Transferase</keyword>
<reference evidence="2 3" key="1">
    <citation type="submission" date="2018-10" db="EMBL/GenBank/DDBJ databases">
        <authorList>
            <consortium name="IHU Genomes"/>
        </authorList>
    </citation>
    <scope>NUCLEOTIDE SEQUENCE [LARGE SCALE GENOMIC DNA]</scope>
    <source>
        <strain evidence="2 3">A1</strain>
    </source>
</reference>
<comment type="caution">
    <text evidence="2">The sequence shown here is derived from an EMBL/GenBank/DDBJ whole genome shotgun (WGS) entry which is preliminary data.</text>
</comment>
<sequence>MEKLLEHINVKNTRISAVDGKVLDPNQYDHAKLSNGEIACCLSHIKAISYLSKLDGDYFLIMEDDVSLANSLLFDKTLDDIIDDCLKTVANFDILMIQKTYNKELKNTYTKWTHESEIYSTASYIISRDAVKKFISNTASMNDDLRLNYLRRPLEVADEYIYKYLETYVYKYNYVNTLDETSLIHNDHLSSHKKSSEVQLAIICQDMIQIDKTRE</sequence>
<organism evidence="2 3">
    <name type="scientific">Yasminevirus sp. GU-2018</name>
    <dbReference type="NCBI Taxonomy" id="2420051"/>
    <lineage>
        <taxon>Viruses</taxon>
        <taxon>Varidnaviria</taxon>
        <taxon>Bamfordvirae</taxon>
        <taxon>Nucleocytoviricota</taxon>
        <taxon>Megaviricetes</taxon>
        <taxon>Imitervirales</taxon>
        <taxon>Mimiviridae</taxon>
        <taxon>Klosneuvirinae</taxon>
        <taxon>Yasminevirus</taxon>
        <taxon>Yasminevirus saudimassiliense</taxon>
    </lineage>
</organism>
<feature type="domain" description="Glycosyl transferase family 25" evidence="1">
    <location>
        <begin position="26"/>
        <end position="142"/>
    </location>
</feature>
<dbReference type="GO" id="GO:0016740">
    <property type="term" value="F:transferase activity"/>
    <property type="evidence" value="ECO:0007669"/>
    <property type="project" value="UniProtKB-KW"/>
</dbReference>
<accession>A0A5K0U856</accession>